<sequence>MRLTISTTFLSLLLLVTACTKSDQPVPTPSDTYKGTSTLSGTYKGTFQRNNASSSGQISQVSLTFADAKWTGTSQIQKYPALCSGTYEVSSSNEITFVNACIWTAEFDWTLILSGKYTLVMKDDELELSKTTGSSQDIYRLRRE</sequence>
<evidence type="ECO:0008006" key="4">
    <source>
        <dbReference type="Google" id="ProtNLM"/>
    </source>
</evidence>
<evidence type="ECO:0000256" key="1">
    <source>
        <dbReference type="SAM" id="SignalP"/>
    </source>
</evidence>
<evidence type="ECO:0000313" key="3">
    <source>
        <dbReference type="Proteomes" id="UP000199029"/>
    </source>
</evidence>
<keyword evidence="1" id="KW-0732">Signal</keyword>
<feature type="signal peptide" evidence="1">
    <location>
        <begin position="1"/>
        <end position="18"/>
    </location>
</feature>
<dbReference type="EMBL" id="FOXS01000001">
    <property type="protein sequence ID" value="SFP75312.1"/>
    <property type="molecule type" value="Genomic_DNA"/>
</dbReference>
<dbReference type="AlphaFoldDB" id="A0A1I5SWZ3"/>
<keyword evidence="3" id="KW-1185">Reference proteome</keyword>
<gene>
    <name evidence="2" type="ORF">SAMN04515668_0228</name>
</gene>
<name>A0A1I5SWZ3_HYMAR</name>
<dbReference type="PROSITE" id="PS51257">
    <property type="entry name" value="PROKAR_LIPOPROTEIN"/>
    <property type="match status" value="1"/>
</dbReference>
<dbReference type="RefSeq" id="WP_143080002.1">
    <property type="nucleotide sequence ID" value="NZ_FOXS01000001.1"/>
</dbReference>
<dbReference type="Proteomes" id="UP000199029">
    <property type="component" value="Unassembled WGS sequence"/>
</dbReference>
<protein>
    <recommendedName>
        <fullName evidence="4">Lipocalin-like domain-containing protein</fullName>
    </recommendedName>
</protein>
<accession>A0A1I5SWZ3</accession>
<proteinExistence type="predicted"/>
<feature type="chain" id="PRO_5011447891" description="Lipocalin-like domain-containing protein" evidence="1">
    <location>
        <begin position="19"/>
        <end position="144"/>
    </location>
</feature>
<organism evidence="2 3">
    <name type="scientific">Hymenobacter arizonensis</name>
    <name type="common">Siccationidurans arizonensis</name>
    <dbReference type="NCBI Taxonomy" id="1227077"/>
    <lineage>
        <taxon>Bacteria</taxon>
        <taxon>Pseudomonadati</taxon>
        <taxon>Bacteroidota</taxon>
        <taxon>Cytophagia</taxon>
        <taxon>Cytophagales</taxon>
        <taxon>Hymenobacteraceae</taxon>
        <taxon>Hymenobacter</taxon>
    </lineage>
</organism>
<dbReference type="OrthoDB" id="708590at2"/>
<reference evidence="3" key="1">
    <citation type="submission" date="2016-10" db="EMBL/GenBank/DDBJ databases">
        <authorList>
            <person name="Varghese N."/>
            <person name="Submissions S."/>
        </authorList>
    </citation>
    <scope>NUCLEOTIDE SEQUENCE [LARGE SCALE GENOMIC DNA]</scope>
    <source>
        <strain evidence="3">OR362-8,ATCC BAA-1266,JCM 13504</strain>
    </source>
</reference>
<evidence type="ECO:0000313" key="2">
    <source>
        <dbReference type="EMBL" id="SFP75312.1"/>
    </source>
</evidence>